<keyword evidence="6 12" id="KW-0862">Zinc</keyword>
<keyword evidence="7 12" id="KW-0904">Protein phosphatase</keyword>
<feature type="compositionally biased region" description="Low complexity" evidence="13">
    <location>
        <begin position="8"/>
        <end position="19"/>
    </location>
</feature>
<keyword evidence="8 12" id="KW-0539">Nucleus</keyword>
<dbReference type="OMA" id="IQAQKDT"/>
<dbReference type="GO" id="GO:0043175">
    <property type="term" value="F:RNA polymerase core enzyme binding"/>
    <property type="evidence" value="ECO:0007669"/>
    <property type="project" value="UniProtKB-UniRule"/>
</dbReference>
<dbReference type="AlphaFoldDB" id="R7Z2J5"/>
<dbReference type="InterPro" id="IPR007308">
    <property type="entry name" value="Rtr1/RPAP2_dom"/>
</dbReference>
<evidence type="ECO:0000256" key="1">
    <source>
        <dbReference type="ARBA" id="ARBA00004123"/>
    </source>
</evidence>
<dbReference type="GO" id="GO:0005737">
    <property type="term" value="C:cytoplasm"/>
    <property type="evidence" value="ECO:0007669"/>
    <property type="project" value="TreeGrafter"/>
</dbReference>
<evidence type="ECO:0000256" key="2">
    <source>
        <dbReference type="ARBA" id="ARBA00005676"/>
    </source>
</evidence>
<feature type="region of interest" description="Disordered" evidence="13">
    <location>
        <begin position="1"/>
        <end position="27"/>
    </location>
</feature>
<dbReference type="OrthoDB" id="2590500at2759"/>
<evidence type="ECO:0000256" key="8">
    <source>
        <dbReference type="ARBA" id="ARBA00023242"/>
    </source>
</evidence>
<dbReference type="GO" id="GO:0008270">
    <property type="term" value="F:zinc ion binding"/>
    <property type="evidence" value="ECO:0007669"/>
    <property type="project" value="UniProtKB-KW"/>
</dbReference>
<dbReference type="EC" id="3.1.3.16" evidence="12"/>
<accession>R7Z2J5</accession>
<dbReference type="PANTHER" id="PTHR14732:SF0">
    <property type="entry name" value="RNA POLYMERASE II SUBUNIT B1 CTD PHOSPHATASE RPAP2-RELATED"/>
    <property type="match status" value="1"/>
</dbReference>
<evidence type="ECO:0000256" key="12">
    <source>
        <dbReference type="RuleBase" id="RU367080"/>
    </source>
</evidence>
<dbReference type="PROSITE" id="PS51479">
    <property type="entry name" value="ZF_RTR1"/>
    <property type="match status" value="1"/>
</dbReference>
<dbReference type="eggNOG" id="ENOG502SNTP">
    <property type="taxonomic scope" value="Eukaryota"/>
</dbReference>
<comment type="catalytic activity">
    <reaction evidence="10 12">
        <text>O-phospho-L-threonyl-[protein] + H2O = L-threonyl-[protein] + phosphate</text>
        <dbReference type="Rhea" id="RHEA:47004"/>
        <dbReference type="Rhea" id="RHEA-COMP:11060"/>
        <dbReference type="Rhea" id="RHEA-COMP:11605"/>
        <dbReference type="ChEBI" id="CHEBI:15377"/>
        <dbReference type="ChEBI" id="CHEBI:30013"/>
        <dbReference type="ChEBI" id="CHEBI:43474"/>
        <dbReference type="ChEBI" id="CHEBI:61977"/>
        <dbReference type="EC" id="3.1.3.16"/>
    </reaction>
</comment>
<dbReference type="Proteomes" id="UP000016924">
    <property type="component" value="Unassembled WGS sequence"/>
</dbReference>
<sequence length="289" mass="31610">MKPKSILKKSTNSSNSSSPPVNPRDQRNLDIALHHARLIQQQKDAEAQILEALEALLELPSSPQADPAHPSEGDVVQFKSLITPFQPSDYDSLIEERHAADLCGYALCPRPPKKDKLGGKMRIVPGSSDGSPARIVPRSQLEIWCSEDCARRALYVKVQLNEEPAWTRRGGLGTDISLMVDQPEAAHTMALPIRSKKPLPEDLVQENMSQDMAALALERGEKPTSGNPFRLLSSDVAEKMSVKPPVAPGSHGKNDTSTHSAIEGYEPKTGKPPIANHKVDEDDDQDWGI</sequence>
<dbReference type="PANTHER" id="PTHR14732">
    <property type="entry name" value="RNA POLYMERASE II SUBUNIT B1 CTD PHOSPHATASE RPAP2-RELATED"/>
    <property type="match status" value="1"/>
</dbReference>
<evidence type="ECO:0000256" key="5">
    <source>
        <dbReference type="ARBA" id="ARBA00022801"/>
    </source>
</evidence>
<protein>
    <recommendedName>
        <fullName evidence="12">RNA polymerase II subunit B1 CTD phosphatase RPAP2 homolog</fullName>
        <ecNumber evidence="12">3.1.3.16</ecNumber>
    </recommendedName>
</protein>
<evidence type="ECO:0000256" key="9">
    <source>
        <dbReference type="ARBA" id="ARBA00047761"/>
    </source>
</evidence>
<feature type="region of interest" description="Disordered" evidence="13">
    <location>
        <begin position="219"/>
        <end position="289"/>
    </location>
</feature>
<comment type="similarity">
    <text evidence="2 11 12">Belongs to the RPAP2 family.</text>
</comment>
<proteinExistence type="inferred from homology"/>
<evidence type="ECO:0000313" key="16">
    <source>
        <dbReference type="Proteomes" id="UP000016924"/>
    </source>
</evidence>
<comment type="subcellular location">
    <subcellularLocation>
        <location evidence="1 12">Nucleus</location>
    </subcellularLocation>
</comment>
<evidence type="ECO:0000256" key="3">
    <source>
        <dbReference type="ARBA" id="ARBA00022723"/>
    </source>
</evidence>
<comment type="function">
    <text evidence="12">Putative RNA polymerase II subunit B1 C-terminal domain (CTD) phosphatase involved in RNA polymerase II transcription regulation.</text>
</comment>
<evidence type="ECO:0000313" key="15">
    <source>
        <dbReference type="EMBL" id="EON68249.1"/>
    </source>
</evidence>
<dbReference type="InterPro" id="IPR039693">
    <property type="entry name" value="Rtr1/RPAP2"/>
</dbReference>
<organism evidence="15 16">
    <name type="scientific">Coniosporium apollinis (strain CBS 100218)</name>
    <name type="common">Rock-inhabiting black yeast</name>
    <dbReference type="NCBI Taxonomy" id="1168221"/>
    <lineage>
        <taxon>Eukaryota</taxon>
        <taxon>Fungi</taxon>
        <taxon>Dikarya</taxon>
        <taxon>Ascomycota</taxon>
        <taxon>Pezizomycotina</taxon>
        <taxon>Dothideomycetes</taxon>
        <taxon>Dothideomycetes incertae sedis</taxon>
        <taxon>Coniosporium</taxon>
    </lineage>
</organism>
<dbReference type="Pfam" id="PF04181">
    <property type="entry name" value="RPAP2_Rtr1"/>
    <property type="match status" value="1"/>
</dbReference>
<evidence type="ECO:0000256" key="4">
    <source>
        <dbReference type="ARBA" id="ARBA00022771"/>
    </source>
</evidence>
<keyword evidence="16" id="KW-1185">Reference proteome</keyword>
<evidence type="ECO:0000256" key="6">
    <source>
        <dbReference type="ARBA" id="ARBA00022833"/>
    </source>
</evidence>
<dbReference type="EMBL" id="JH767594">
    <property type="protein sequence ID" value="EON68249.1"/>
    <property type="molecule type" value="Genomic_DNA"/>
</dbReference>
<reference evidence="16" key="1">
    <citation type="submission" date="2012-06" db="EMBL/GenBank/DDBJ databases">
        <title>The genome sequence of Coniosporium apollinis CBS 100218.</title>
        <authorList>
            <consortium name="The Broad Institute Genome Sequencing Platform"/>
            <person name="Cuomo C."/>
            <person name="Gorbushina A."/>
            <person name="Noack S."/>
            <person name="Walker B."/>
            <person name="Young S.K."/>
            <person name="Zeng Q."/>
            <person name="Gargeya S."/>
            <person name="Fitzgerald M."/>
            <person name="Haas B."/>
            <person name="Abouelleil A."/>
            <person name="Alvarado L."/>
            <person name="Arachchi H.M."/>
            <person name="Berlin A.M."/>
            <person name="Chapman S.B."/>
            <person name="Goldberg J."/>
            <person name="Griggs A."/>
            <person name="Gujja S."/>
            <person name="Hansen M."/>
            <person name="Howarth C."/>
            <person name="Imamovic A."/>
            <person name="Larimer J."/>
            <person name="McCowan C."/>
            <person name="Montmayeur A."/>
            <person name="Murphy C."/>
            <person name="Neiman D."/>
            <person name="Pearson M."/>
            <person name="Priest M."/>
            <person name="Roberts A."/>
            <person name="Saif S."/>
            <person name="Shea T."/>
            <person name="Sisk P."/>
            <person name="Sykes S."/>
            <person name="Wortman J."/>
            <person name="Nusbaum C."/>
            <person name="Birren B."/>
        </authorList>
    </citation>
    <scope>NUCLEOTIDE SEQUENCE [LARGE SCALE GENOMIC DNA]</scope>
    <source>
        <strain evidence="16">CBS 100218</strain>
    </source>
</reference>
<evidence type="ECO:0000256" key="13">
    <source>
        <dbReference type="SAM" id="MobiDB-lite"/>
    </source>
</evidence>
<dbReference type="GO" id="GO:0008420">
    <property type="term" value="F:RNA polymerase II CTD heptapeptide repeat phosphatase activity"/>
    <property type="evidence" value="ECO:0007669"/>
    <property type="project" value="UniProtKB-UniRule"/>
</dbReference>
<keyword evidence="3 12" id="KW-0479">Metal-binding</keyword>
<evidence type="ECO:0000256" key="7">
    <source>
        <dbReference type="ARBA" id="ARBA00022912"/>
    </source>
</evidence>
<evidence type="ECO:0000256" key="10">
    <source>
        <dbReference type="ARBA" id="ARBA00048336"/>
    </source>
</evidence>
<feature type="domain" description="RTR1-type" evidence="14">
    <location>
        <begin position="80"/>
        <end position="169"/>
    </location>
</feature>
<name>R7Z2J5_CONA1</name>
<dbReference type="InterPro" id="IPR038534">
    <property type="entry name" value="Rtr1/RPAP2_sf"/>
</dbReference>
<dbReference type="HOGENOM" id="CLU_049331_2_0_1"/>
<gene>
    <name evidence="15" type="ORF">W97_07507</name>
</gene>
<keyword evidence="5 12" id="KW-0378">Hydrolase</keyword>
<dbReference type="STRING" id="1168221.R7Z2J5"/>
<keyword evidence="4 12" id="KW-0863">Zinc-finger</keyword>
<comment type="catalytic activity">
    <reaction evidence="9 12">
        <text>O-phospho-L-seryl-[protein] + H2O = L-seryl-[protein] + phosphate</text>
        <dbReference type="Rhea" id="RHEA:20629"/>
        <dbReference type="Rhea" id="RHEA-COMP:9863"/>
        <dbReference type="Rhea" id="RHEA-COMP:11604"/>
        <dbReference type="ChEBI" id="CHEBI:15377"/>
        <dbReference type="ChEBI" id="CHEBI:29999"/>
        <dbReference type="ChEBI" id="CHEBI:43474"/>
        <dbReference type="ChEBI" id="CHEBI:83421"/>
        <dbReference type="EC" id="3.1.3.16"/>
    </reaction>
</comment>
<dbReference type="GeneID" id="19904818"/>
<dbReference type="Gene3D" id="1.25.40.820">
    <property type="match status" value="1"/>
</dbReference>
<dbReference type="GO" id="GO:0005634">
    <property type="term" value="C:nucleus"/>
    <property type="evidence" value="ECO:0007669"/>
    <property type="project" value="UniProtKB-SubCell"/>
</dbReference>
<dbReference type="RefSeq" id="XP_007783566.1">
    <property type="nucleotide sequence ID" value="XM_007785376.1"/>
</dbReference>
<evidence type="ECO:0000259" key="14">
    <source>
        <dbReference type="PROSITE" id="PS51479"/>
    </source>
</evidence>
<evidence type="ECO:0000256" key="11">
    <source>
        <dbReference type="PROSITE-ProRule" id="PRU00812"/>
    </source>
</evidence>